<feature type="domain" description="HNH nuclease" evidence="2">
    <location>
        <begin position="368"/>
        <end position="418"/>
    </location>
</feature>
<evidence type="ECO:0000313" key="3">
    <source>
        <dbReference type="EMBL" id="GAA5226656.1"/>
    </source>
</evidence>
<gene>
    <name evidence="3" type="ORF">GCM10025778_11890</name>
</gene>
<feature type="region of interest" description="Disordered" evidence="1">
    <location>
        <begin position="444"/>
        <end position="467"/>
    </location>
</feature>
<evidence type="ECO:0000313" key="4">
    <source>
        <dbReference type="Proteomes" id="UP001501257"/>
    </source>
</evidence>
<dbReference type="InterPro" id="IPR003615">
    <property type="entry name" value="HNH_nuc"/>
</dbReference>
<name>A0ABP9TJ99_9MICC</name>
<protein>
    <submittedName>
        <fullName evidence="3">DUF222 domain-containing protein</fullName>
    </submittedName>
</protein>
<dbReference type="SMART" id="SM00507">
    <property type="entry name" value="HNHc"/>
    <property type="match status" value="1"/>
</dbReference>
<comment type="caution">
    <text evidence="3">The sequence shown here is derived from an EMBL/GenBank/DDBJ whole genome shotgun (WGS) entry which is preliminary data.</text>
</comment>
<proteinExistence type="predicted"/>
<dbReference type="Gene3D" id="1.10.30.50">
    <property type="match status" value="1"/>
</dbReference>
<evidence type="ECO:0000256" key="1">
    <source>
        <dbReference type="SAM" id="MobiDB-lite"/>
    </source>
</evidence>
<dbReference type="RefSeq" id="WP_210099702.1">
    <property type="nucleotide sequence ID" value="NZ_BAABLK010000022.1"/>
</dbReference>
<evidence type="ECO:0000259" key="2">
    <source>
        <dbReference type="SMART" id="SM00507"/>
    </source>
</evidence>
<dbReference type="EMBL" id="BAABLK010000022">
    <property type="protein sequence ID" value="GAA5226656.1"/>
    <property type="molecule type" value="Genomic_DNA"/>
</dbReference>
<dbReference type="Proteomes" id="UP001501257">
    <property type="component" value="Unassembled WGS sequence"/>
</dbReference>
<reference evidence="4" key="1">
    <citation type="journal article" date="2019" name="Int. J. Syst. Evol. Microbiol.">
        <title>The Global Catalogue of Microorganisms (GCM) 10K type strain sequencing project: providing services to taxonomists for standard genome sequencing and annotation.</title>
        <authorList>
            <consortium name="The Broad Institute Genomics Platform"/>
            <consortium name="The Broad Institute Genome Sequencing Center for Infectious Disease"/>
            <person name="Wu L."/>
            <person name="Ma J."/>
        </authorList>
    </citation>
    <scope>NUCLEOTIDE SEQUENCE [LARGE SCALE GENOMIC DNA]</scope>
    <source>
        <strain evidence="4">JCM 18952</strain>
    </source>
</reference>
<organism evidence="3 4">
    <name type="scientific">Paeniglutamicibacter antarcticus</name>
    <dbReference type="NCBI Taxonomy" id="494023"/>
    <lineage>
        <taxon>Bacteria</taxon>
        <taxon>Bacillati</taxon>
        <taxon>Actinomycetota</taxon>
        <taxon>Actinomycetes</taxon>
        <taxon>Micrococcales</taxon>
        <taxon>Micrococcaceae</taxon>
        <taxon>Paeniglutamicibacter</taxon>
    </lineage>
</organism>
<keyword evidence="4" id="KW-1185">Reference proteome</keyword>
<sequence>MATTSDSRDSGGVAHYATGEDLSYAALLERGLDMGVLISEYVTRAGVQGVRTLARALSLVPSEQHAHESVEAINAYECLKSTASAKQAEQACTLEDVVTADRNAKGIREKHPSWGIGADVALARHESPRTGVQFLNYSRILTEDLSYATQGLKDGTITEDEAQLIVREVRNLRSENRRLIDQMLFCETHNAFGSGGAILREMIRGWAAILEPGAETDLEEKAMKARYIDLYQIDAHRMKITGLLPLEYGVALCQVLARESGHAQAAGDTRNRGQIAADFLLESLTGIREPNGIPLQVSLIMTDRTLLEGNQEPALIPGYGFISAKKAKNLFTGNPQNPLDTWIRRLYTAPGTGDLVAMDSKARLFKGSLKRFITLRDQHCRTPYCNGRIEHLDHVVQVRRGGPTTAENSSSRCKWCNATKEAPDWEECTISGDRHTIRVTTSSGHIYSSTAPPLPGAHSQSKHPQDE</sequence>
<accession>A0ABP9TJ99</accession>